<evidence type="ECO:0000313" key="1">
    <source>
        <dbReference type="EMBL" id="CUV11334.1"/>
    </source>
</evidence>
<reference evidence="1" key="1">
    <citation type="submission" date="2015-10" db="EMBL/GenBank/DDBJ databases">
        <authorList>
            <person name="Gilbert D.G."/>
        </authorList>
    </citation>
    <scope>NUCLEOTIDE SEQUENCE</scope>
    <source>
        <strain evidence="1">Phyl III-seqv23</strain>
    </source>
</reference>
<accession>A0A0S4TMX2</accession>
<sequence length="25" mass="2842">MRLDAKTAHANRLSFENVLRGDTLL</sequence>
<name>A0A0S4TMX2_RALSL</name>
<dbReference type="EMBL" id="LN899819">
    <property type="protein sequence ID" value="CUV11334.1"/>
    <property type="molecule type" value="Genomic_DNA"/>
</dbReference>
<proteinExistence type="predicted"/>
<gene>
    <name evidence="1" type="ORF">RUN39_v1_90011</name>
</gene>
<protein>
    <submittedName>
        <fullName evidence="1">Uncharacterized protein</fullName>
    </submittedName>
</protein>
<organism evidence="1">
    <name type="scientific">Ralstonia solanacearum</name>
    <name type="common">Pseudomonas solanacearum</name>
    <dbReference type="NCBI Taxonomy" id="305"/>
    <lineage>
        <taxon>Bacteria</taxon>
        <taxon>Pseudomonadati</taxon>
        <taxon>Pseudomonadota</taxon>
        <taxon>Betaproteobacteria</taxon>
        <taxon>Burkholderiales</taxon>
        <taxon>Burkholderiaceae</taxon>
        <taxon>Ralstonia</taxon>
        <taxon>Ralstonia solanacearum species complex</taxon>
    </lineage>
</organism>
<dbReference type="AlphaFoldDB" id="A0A0S4TMX2"/>